<dbReference type="PROSITE" id="PS00587">
    <property type="entry name" value="GLYCOSYL_HYDROL_F17"/>
    <property type="match status" value="1"/>
</dbReference>
<evidence type="ECO:0000256" key="8">
    <source>
        <dbReference type="ARBA" id="ARBA00023295"/>
    </source>
</evidence>
<evidence type="ECO:0000256" key="6">
    <source>
        <dbReference type="ARBA" id="ARBA00022801"/>
    </source>
</evidence>
<evidence type="ECO:0000256" key="13">
    <source>
        <dbReference type="RuleBase" id="RU004335"/>
    </source>
</evidence>
<dbReference type="SUPFAM" id="SSF51445">
    <property type="entry name" value="(Trans)glycosidases"/>
    <property type="match status" value="1"/>
</dbReference>
<evidence type="ECO:0000256" key="11">
    <source>
        <dbReference type="ARBA" id="ARBA00038929"/>
    </source>
</evidence>
<evidence type="ECO:0000256" key="3">
    <source>
        <dbReference type="ARBA" id="ARBA00022512"/>
    </source>
</evidence>
<dbReference type="GO" id="GO:0005975">
    <property type="term" value="P:carbohydrate metabolic process"/>
    <property type="evidence" value="ECO:0007669"/>
    <property type="project" value="InterPro"/>
</dbReference>
<comment type="similarity">
    <text evidence="2 13">Belongs to the glycosyl hydrolase 17 family.</text>
</comment>
<evidence type="ECO:0000256" key="12">
    <source>
        <dbReference type="ARBA" id="ARBA00041761"/>
    </source>
</evidence>
<dbReference type="GO" id="GO:0009986">
    <property type="term" value="C:cell surface"/>
    <property type="evidence" value="ECO:0007669"/>
    <property type="project" value="TreeGrafter"/>
</dbReference>
<evidence type="ECO:0000256" key="5">
    <source>
        <dbReference type="ARBA" id="ARBA00022729"/>
    </source>
</evidence>
<keyword evidence="5" id="KW-0732">Signal</keyword>
<evidence type="ECO:0000313" key="15">
    <source>
        <dbReference type="EMBL" id="GMM50936.1"/>
    </source>
</evidence>
<dbReference type="Gene3D" id="3.20.20.80">
    <property type="entry name" value="Glycosidases"/>
    <property type="match status" value="1"/>
</dbReference>
<comment type="caution">
    <text evidence="15">The sequence shown here is derived from an EMBL/GenBank/DDBJ whole genome shotgun (WGS) entry which is preliminary data.</text>
</comment>
<dbReference type="InterPro" id="IPR000490">
    <property type="entry name" value="Glyco_hydro_17"/>
</dbReference>
<evidence type="ECO:0000256" key="4">
    <source>
        <dbReference type="ARBA" id="ARBA00022525"/>
    </source>
</evidence>
<dbReference type="GO" id="GO:0005576">
    <property type="term" value="C:extracellular region"/>
    <property type="evidence" value="ECO:0007669"/>
    <property type="project" value="TreeGrafter"/>
</dbReference>
<name>A0AAV5RJZ1_STABA</name>
<evidence type="ECO:0000256" key="10">
    <source>
        <dbReference type="ARBA" id="ARBA00036824"/>
    </source>
</evidence>
<dbReference type="GO" id="GO:0009277">
    <property type="term" value="C:fungal-type cell wall"/>
    <property type="evidence" value="ECO:0007669"/>
    <property type="project" value="TreeGrafter"/>
</dbReference>
<keyword evidence="7" id="KW-0325">Glycoprotein</keyword>
<protein>
    <recommendedName>
        <fullName evidence="11">glucan 1,3-beta-glucosidase</fullName>
        <ecNumber evidence="11">3.2.1.58</ecNumber>
    </recommendedName>
    <alternativeName>
        <fullName evidence="12">Exo-1,3-beta-glucanase</fullName>
    </alternativeName>
</protein>
<organism evidence="15 16">
    <name type="scientific">Starmerella bacillaris</name>
    <name type="common">Yeast</name>
    <name type="synonym">Candida zemplinina</name>
    <dbReference type="NCBI Taxonomy" id="1247836"/>
    <lineage>
        <taxon>Eukaryota</taxon>
        <taxon>Fungi</taxon>
        <taxon>Dikarya</taxon>
        <taxon>Ascomycota</taxon>
        <taxon>Saccharomycotina</taxon>
        <taxon>Dipodascomycetes</taxon>
        <taxon>Dipodascales</taxon>
        <taxon>Trichomonascaceae</taxon>
        <taxon>Starmerella</taxon>
    </lineage>
</organism>
<dbReference type="FunFam" id="3.20.20.80:FF:000105">
    <property type="entry name" value="Glucan 1,3-beta-glucosidase"/>
    <property type="match status" value="1"/>
</dbReference>
<dbReference type="PANTHER" id="PTHR16631">
    <property type="entry name" value="GLUCAN 1,3-BETA-GLUCOSIDASE"/>
    <property type="match status" value="1"/>
</dbReference>
<keyword evidence="4" id="KW-0964">Secreted</keyword>
<evidence type="ECO:0000256" key="2">
    <source>
        <dbReference type="ARBA" id="ARBA00008773"/>
    </source>
</evidence>
<comment type="catalytic activity">
    <reaction evidence="10">
        <text>Successive hydrolysis of beta-D-glucose units from the non-reducing ends of (1-&gt;3)-beta-D-glucans, releasing alpha-glucose.</text>
        <dbReference type="EC" id="3.2.1.58"/>
    </reaction>
</comment>
<proteinExistence type="inferred from homology"/>
<comment type="subcellular location">
    <subcellularLocation>
        <location evidence="1">Secreted</location>
        <location evidence="1">Cell wall</location>
    </subcellularLocation>
</comment>
<evidence type="ECO:0000256" key="14">
    <source>
        <dbReference type="RuleBase" id="RU004336"/>
    </source>
</evidence>
<dbReference type="GO" id="GO:0004338">
    <property type="term" value="F:glucan exo-1,3-beta-glucosidase activity"/>
    <property type="evidence" value="ECO:0007669"/>
    <property type="project" value="UniProtKB-EC"/>
</dbReference>
<dbReference type="GO" id="GO:0042973">
    <property type="term" value="F:glucan endo-1,3-beta-D-glucosidase activity"/>
    <property type="evidence" value="ECO:0007669"/>
    <property type="project" value="TreeGrafter"/>
</dbReference>
<keyword evidence="9" id="KW-0961">Cell wall biogenesis/degradation</keyword>
<dbReference type="Pfam" id="PF00332">
    <property type="entry name" value="Glyco_hydro_17"/>
    <property type="match status" value="1"/>
</dbReference>
<keyword evidence="16" id="KW-1185">Reference proteome</keyword>
<keyword evidence="8 14" id="KW-0326">Glycosidase</keyword>
<evidence type="ECO:0000256" key="9">
    <source>
        <dbReference type="ARBA" id="ARBA00023316"/>
    </source>
</evidence>
<dbReference type="GO" id="GO:0031505">
    <property type="term" value="P:fungal-type cell wall organization"/>
    <property type="evidence" value="ECO:0007669"/>
    <property type="project" value="UniProtKB-ARBA"/>
</dbReference>
<dbReference type="AlphaFoldDB" id="A0AAV5RJZ1"/>
<reference evidence="15 16" key="1">
    <citation type="journal article" date="2023" name="Elife">
        <title>Identification of key yeast species and microbe-microbe interactions impacting larval growth of Drosophila in the wild.</title>
        <authorList>
            <person name="Mure A."/>
            <person name="Sugiura Y."/>
            <person name="Maeda R."/>
            <person name="Honda K."/>
            <person name="Sakurai N."/>
            <person name="Takahashi Y."/>
            <person name="Watada M."/>
            <person name="Katoh T."/>
            <person name="Gotoh A."/>
            <person name="Gotoh Y."/>
            <person name="Taniguchi I."/>
            <person name="Nakamura K."/>
            <person name="Hayashi T."/>
            <person name="Katayama T."/>
            <person name="Uemura T."/>
            <person name="Hattori Y."/>
        </authorList>
    </citation>
    <scope>NUCLEOTIDE SEQUENCE [LARGE SCALE GENOMIC DNA]</scope>
    <source>
        <strain evidence="15 16">SB-73</strain>
    </source>
</reference>
<evidence type="ECO:0000256" key="7">
    <source>
        <dbReference type="ARBA" id="ARBA00023180"/>
    </source>
</evidence>
<dbReference type="EMBL" id="BTGC01000003">
    <property type="protein sequence ID" value="GMM50936.1"/>
    <property type="molecule type" value="Genomic_DNA"/>
</dbReference>
<keyword evidence="6 14" id="KW-0378">Hydrolase</keyword>
<dbReference type="PANTHER" id="PTHR16631:SF26">
    <property type="entry name" value="GLUCAN 1,3-BETA-GLUCOSIDASE"/>
    <property type="match status" value="1"/>
</dbReference>
<evidence type="ECO:0000256" key="1">
    <source>
        <dbReference type="ARBA" id="ARBA00004191"/>
    </source>
</evidence>
<dbReference type="InterPro" id="IPR050732">
    <property type="entry name" value="Beta-glucan_modifiers"/>
</dbReference>
<dbReference type="InterPro" id="IPR017853">
    <property type="entry name" value="GH"/>
</dbReference>
<dbReference type="EC" id="3.2.1.58" evidence="11"/>
<keyword evidence="3" id="KW-0134">Cell wall</keyword>
<sequence>MLGCGHLMLVTNVLLRSTKPGLVVSQNLFNSAKSVRMKFSTFSALFAIASQLGNVSALGDLGLCLGVKRNSDGQCKETSDYESDFDILKAYTTTVRVYAASDCNTLQNIYPALESKGFSLFLGVWPTDDAHFQAEQTALTTYLPQISIDTIRGITVGSEALYRKDLTADELADKINTIKQLLSGIKDKNGNSYSALPVGTADSWNLFVAGYNAPAIEACDFVFANAFSYWQGQTMANASYSYSDDIMQAMEHIQSVKGSDIDIWVGETGWPTEGENFGDSVPSAQNAQQFWKEGICALRAWGVNTFVFEAFDETWKPSTSDTSGVENHWGILDSNGTPKYDLSCDF</sequence>
<evidence type="ECO:0000313" key="16">
    <source>
        <dbReference type="Proteomes" id="UP001362899"/>
    </source>
</evidence>
<accession>A0AAV5RJZ1</accession>
<dbReference type="Proteomes" id="UP001362899">
    <property type="component" value="Unassembled WGS sequence"/>
</dbReference>
<gene>
    <name evidence="15" type="ORF">DASB73_018940</name>
</gene>